<dbReference type="InterPro" id="IPR027417">
    <property type="entry name" value="P-loop_NTPase"/>
</dbReference>
<dbReference type="PROSITE" id="PS51192">
    <property type="entry name" value="HELICASE_ATP_BIND_1"/>
    <property type="match status" value="1"/>
</dbReference>
<reference evidence="12" key="1">
    <citation type="submission" date="2021-03" db="EMBL/GenBank/DDBJ databases">
        <title>Assistant Professor.</title>
        <authorList>
            <person name="Huq M.A."/>
        </authorList>
    </citation>
    <scope>NUCLEOTIDE SEQUENCE [LARGE SCALE GENOMIC DNA]</scope>
    <source>
        <strain evidence="12">MAH-28</strain>
    </source>
</reference>
<dbReference type="Pfam" id="PF00271">
    <property type="entry name" value="Helicase_C"/>
    <property type="match status" value="1"/>
</dbReference>
<comment type="similarity">
    <text evidence="5">Belongs to the DEAD box helicase family.</text>
</comment>
<dbReference type="InterPro" id="IPR044742">
    <property type="entry name" value="DEAD/DEAH_RhlB"/>
</dbReference>
<evidence type="ECO:0000259" key="8">
    <source>
        <dbReference type="PROSITE" id="PS51192"/>
    </source>
</evidence>
<proteinExistence type="inferred from homology"/>
<organism evidence="11 12">
    <name type="scientific">Chitinophaga chungangae</name>
    <dbReference type="NCBI Taxonomy" id="2821488"/>
    <lineage>
        <taxon>Bacteria</taxon>
        <taxon>Pseudomonadati</taxon>
        <taxon>Bacteroidota</taxon>
        <taxon>Chitinophagia</taxon>
        <taxon>Chitinophagales</taxon>
        <taxon>Chitinophagaceae</taxon>
        <taxon>Chitinophaga</taxon>
    </lineage>
</organism>
<feature type="domain" description="DEAD-box RNA helicase Q" evidence="10">
    <location>
        <begin position="1"/>
        <end position="29"/>
    </location>
</feature>
<dbReference type="CDD" id="cd18787">
    <property type="entry name" value="SF2_C_DEAD"/>
    <property type="match status" value="1"/>
</dbReference>
<evidence type="ECO:0000256" key="1">
    <source>
        <dbReference type="ARBA" id="ARBA00022741"/>
    </source>
</evidence>
<feature type="region of interest" description="Disordered" evidence="7">
    <location>
        <begin position="400"/>
        <end position="442"/>
    </location>
</feature>
<evidence type="ECO:0000256" key="7">
    <source>
        <dbReference type="SAM" id="MobiDB-lite"/>
    </source>
</evidence>
<dbReference type="SUPFAM" id="SSF52540">
    <property type="entry name" value="P-loop containing nucleoside triphosphate hydrolases"/>
    <property type="match status" value="1"/>
</dbReference>
<evidence type="ECO:0000256" key="6">
    <source>
        <dbReference type="PROSITE-ProRule" id="PRU00552"/>
    </source>
</evidence>
<evidence type="ECO:0000256" key="5">
    <source>
        <dbReference type="ARBA" id="ARBA00038437"/>
    </source>
</evidence>
<dbReference type="InterPro" id="IPR050079">
    <property type="entry name" value="DEAD_box_RNA_helicase"/>
</dbReference>
<feature type="compositionally biased region" description="Basic and acidic residues" evidence="7">
    <location>
        <begin position="400"/>
        <end position="412"/>
    </location>
</feature>
<dbReference type="PROSITE" id="PS51195">
    <property type="entry name" value="Q_MOTIF"/>
    <property type="match status" value="1"/>
</dbReference>
<dbReference type="EMBL" id="JAGHKP010000005">
    <property type="protein sequence ID" value="MBO9155304.1"/>
    <property type="molecule type" value="Genomic_DNA"/>
</dbReference>
<feature type="compositionally biased region" description="Basic residues" evidence="7">
    <location>
        <begin position="413"/>
        <end position="442"/>
    </location>
</feature>
<keyword evidence="4" id="KW-0067">ATP-binding</keyword>
<feature type="domain" description="Helicase ATP-binding" evidence="8">
    <location>
        <begin position="32"/>
        <end position="203"/>
    </location>
</feature>
<dbReference type="SMART" id="SM00490">
    <property type="entry name" value="HELICc"/>
    <property type="match status" value="1"/>
</dbReference>
<evidence type="ECO:0000259" key="9">
    <source>
        <dbReference type="PROSITE" id="PS51194"/>
    </source>
</evidence>
<feature type="domain" description="Helicase C-terminal" evidence="9">
    <location>
        <begin position="230"/>
        <end position="377"/>
    </location>
</feature>
<evidence type="ECO:0000256" key="3">
    <source>
        <dbReference type="ARBA" id="ARBA00022806"/>
    </source>
</evidence>
<keyword evidence="2" id="KW-0378">Hydrolase</keyword>
<dbReference type="SMART" id="SM00487">
    <property type="entry name" value="DEXDc"/>
    <property type="match status" value="1"/>
</dbReference>
<keyword evidence="3 11" id="KW-0347">Helicase</keyword>
<accession>A0ABS3YMK4</accession>
<dbReference type="PROSITE" id="PS51194">
    <property type="entry name" value="HELICASE_CTER"/>
    <property type="match status" value="1"/>
</dbReference>
<dbReference type="Proteomes" id="UP000679126">
    <property type="component" value="Unassembled WGS sequence"/>
</dbReference>
<protein>
    <submittedName>
        <fullName evidence="11">DEAD/DEAH box helicase</fullName>
    </submittedName>
</protein>
<gene>
    <name evidence="11" type="ORF">J7I43_23960</name>
</gene>
<dbReference type="RefSeq" id="WP_209148531.1">
    <property type="nucleotide sequence ID" value="NZ_JAGHKP010000005.1"/>
</dbReference>
<dbReference type="InterPro" id="IPR014001">
    <property type="entry name" value="Helicase_ATP-bd"/>
</dbReference>
<feature type="short sequence motif" description="Q motif" evidence="6">
    <location>
        <begin position="1"/>
        <end position="29"/>
    </location>
</feature>
<dbReference type="InterPro" id="IPR014014">
    <property type="entry name" value="RNA_helicase_DEAD_Q_motif"/>
</dbReference>
<sequence>MTFNDLNLNKPLLAALQDLNVTTPTTIQQKVFSVVMSGQDVCGIAQTGTGKTFAYLLPCLRQWSFTKDRFPQILVVVPTRELVAQVVESVKKLTPYMNVEVAGFYGGTNMNPQMATAEGKLDVVVATPGRLVDIVLSGALKLKNIKRLVIDEVDEMLNLGFRTQLKNILDLLPAKRQNLMFSATITPEVEALITEFFNHPAVIEAAPAGTPLANIAQSVYHVPNFNTKVNLLELLLKERADMSKVLLFVSTKQLADQLFESLEADMPGKVGVIHSNKEQNYRFNSVNQFQNGTFRLLIATDIIARGLDISEVTHVINFDMPEVPESYVHRIGRTGRQDKEGIAISFVTEKEMEQLEKAEAVMNYQVPVTPLPENLEISTVLTKAEIPETIVPNIALKQPKRESGGAFHEKSAKNKKVNVKVSHKDKMMKKYGKPKTRGGKKR</sequence>
<evidence type="ECO:0000313" key="12">
    <source>
        <dbReference type="Proteomes" id="UP000679126"/>
    </source>
</evidence>
<evidence type="ECO:0000259" key="10">
    <source>
        <dbReference type="PROSITE" id="PS51195"/>
    </source>
</evidence>
<dbReference type="CDD" id="cd00268">
    <property type="entry name" value="DEADc"/>
    <property type="match status" value="1"/>
</dbReference>
<dbReference type="Pfam" id="PF00270">
    <property type="entry name" value="DEAD"/>
    <property type="match status" value="1"/>
</dbReference>
<evidence type="ECO:0000256" key="2">
    <source>
        <dbReference type="ARBA" id="ARBA00022801"/>
    </source>
</evidence>
<evidence type="ECO:0000313" key="11">
    <source>
        <dbReference type="EMBL" id="MBO9155304.1"/>
    </source>
</evidence>
<dbReference type="Gene3D" id="3.40.50.300">
    <property type="entry name" value="P-loop containing nucleotide triphosphate hydrolases"/>
    <property type="match status" value="2"/>
</dbReference>
<keyword evidence="1" id="KW-0547">Nucleotide-binding</keyword>
<evidence type="ECO:0000256" key="4">
    <source>
        <dbReference type="ARBA" id="ARBA00022840"/>
    </source>
</evidence>
<dbReference type="InterPro" id="IPR001650">
    <property type="entry name" value="Helicase_C-like"/>
</dbReference>
<name>A0ABS3YMK4_9BACT</name>
<dbReference type="GO" id="GO:0004386">
    <property type="term" value="F:helicase activity"/>
    <property type="evidence" value="ECO:0007669"/>
    <property type="project" value="UniProtKB-KW"/>
</dbReference>
<dbReference type="PANTHER" id="PTHR47959:SF13">
    <property type="entry name" value="ATP-DEPENDENT RNA HELICASE RHLE"/>
    <property type="match status" value="1"/>
</dbReference>
<dbReference type="InterPro" id="IPR011545">
    <property type="entry name" value="DEAD/DEAH_box_helicase_dom"/>
</dbReference>
<dbReference type="PANTHER" id="PTHR47959">
    <property type="entry name" value="ATP-DEPENDENT RNA HELICASE RHLE-RELATED"/>
    <property type="match status" value="1"/>
</dbReference>
<keyword evidence="12" id="KW-1185">Reference proteome</keyword>
<comment type="caution">
    <text evidence="11">The sequence shown here is derived from an EMBL/GenBank/DDBJ whole genome shotgun (WGS) entry which is preliminary data.</text>
</comment>